<dbReference type="InterPro" id="IPR036390">
    <property type="entry name" value="WH_DNA-bd_sf"/>
</dbReference>
<sequence>MLSCRFVMTSRNDLVSTDASGRVAKQLLRLAQRFSVQRDGSVQVDHDLTQDEIAQLVGSSRETVNKVLSDFANQGWIKLSGKGLLIADTERVLRRAQVQADGRRSERSGRGMFHRWLPAIMATPAMRPRFRRR</sequence>
<organism evidence="5 6">
    <name type="scientific">Mycolicibacterium sphagni</name>
    <dbReference type="NCBI Taxonomy" id="1786"/>
    <lineage>
        <taxon>Bacteria</taxon>
        <taxon>Bacillati</taxon>
        <taxon>Actinomycetota</taxon>
        <taxon>Actinomycetes</taxon>
        <taxon>Mycobacteriales</taxon>
        <taxon>Mycobacteriaceae</taxon>
        <taxon>Mycolicibacterium</taxon>
    </lineage>
</organism>
<dbReference type="Gene3D" id="1.10.10.10">
    <property type="entry name" value="Winged helix-like DNA-binding domain superfamily/Winged helix DNA-binding domain"/>
    <property type="match status" value="1"/>
</dbReference>
<keyword evidence="1" id="KW-0805">Transcription regulation</keyword>
<dbReference type="GO" id="GO:0003677">
    <property type="term" value="F:DNA binding"/>
    <property type="evidence" value="ECO:0007669"/>
    <property type="project" value="UniProtKB-KW"/>
</dbReference>
<evidence type="ECO:0000259" key="4">
    <source>
        <dbReference type="PROSITE" id="PS51063"/>
    </source>
</evidence>
<dbReference type="SUPFAM" id="SSF46785">
    <property type="entry name" value="Winged helix' DNA-binding domain"/>
    <property type="match status" value="1"/>
</dbReference>
<comment type="caution">
    <text evidence="5">The sequence shown here is derived from an EMBL/GenBank/DDBJ whole genome shotgun (WGS) entry which is preliminary data.</text>
</comment>
<accession>A0A255DP40</accession>
<protein>
    <recommendedName>
        <fullName evidence="4">HTH crp-type domain-containing protein</fullName>
    </recommendedName>
</protein>
<name>A0A255DP40_9MYCO</name>
<evidence type="ECO:0000313" key="6">
    <source>
        <dbReference type="Proteomes" id="UP000216063"/>
    </source>
</evidence>
<dbReference type="Proteomes" id="UP000216063">
    <property type="component" value="Unassembled WGS sequence"/>
</dbReference>
<evidence type="ECO:0000313" key="5">
    <source>
        <dbReference type="EMBL" id="OYN78995.1"/>
    </source>
</evidence>
<dbReference type="FunFam" id="1.10.10.10:FF:000019">
    <property type="entry name" value="Crp/Fnr family transcriptional regulator"/>
    <property type="match status" value="1"/>
</dbReference>
<dbReference type="InterPro" id="IPR036388">
    <property type="entry name" value="WH-like_DNA-bd_sf"/>
</dbReference>
<dbReference type="Pfam" id="PF13545">
    <property type="entry name" value="HTH_Crp_2"/>
    <property type="match status" value="1"/>
</dbReference>
<evidence type="ECO:0000256" key="2">
    <source>
        <dbReference type="ARBA" id="ARBA00023125"/>
    </source>
</evidence>
<keyword evidence="2" id="KW-0238">DNA-binding</keyword>
<dbReference type="InterPro" id="IPR012318">
    <property type="entry name" value="HTH_CRP"/>
</dbReference>
<feature type="domain" description="HTH crp-type" evidence="4">
    <location>
        <begin position="17"/>
        <end position="90"/>
    </location>
</feature>
<evidence type="ECO:0000256" key="3">
    <source>
        <dbReference type="ARBA" id="ARBA00023163"/>
    </source>
</evidence>
<dbReference type="AlphaFoldDB" id="A0A255DP40"/>
<keyword evidence="6" id="KW-1185">Reference proteome</keyword>
<dbReference type="SMART" id="SM00419">
    <property type="entry name" value="HTH_CRP"/>
    <property type="match status" value="1"/>
</dbReference>
<proteinExistence type="predicted"/>
<gene>
    <name evidence="5" type="ORF">CG716_14160</name>
</gene>
<keyword evidence="3" id="KW-0804">Transcription</keyword>
<dbReference type="GO" id="GO:0006355">
    <property type="term" value="P:regulation of DNA-templated transcription"/>
    <property type="evidence" value="ECO:0007669"/>
    <property type="project" value="InterPro"/>
</dbReference>
<dbReference type="PROSITE" id="PS51063">
    <property type="entry name" value="HTH_CRP_2"/>
    <property type="match status" value="1"/>
</dbReference>
<evidence type="ECO:0000256" key="1">
    <source>
        <dbReference type="ARBA" id="ARBA00023015"/>
    </source>
</evidence>
<reference evidence="5 6" key="1">
    <citation type="submission" date="2017-07" db="EMBL/GenBank/DDBJ databases">
        <title>The new phylogeny of genus Mycobacterium.</title>
        <authorList>
            <person name="Tortoli E."/>
            <person name="Trovato A."/>
            <person name="Cirillo D.M."/>
        </authorList>
    </citation>
    <scope>NUCLEOTIDE SEQUENCE [LARGE SCALE GENOMIC DNA]</scope>
    <source>
        <strain evidence="5 6">ATCC 33027</strain>
    </source>
</reference>
<dbReference type="EMBL" id="NOZR01000010">
    <property type="protein sequence ID" value="OYN78995.1"/>
    <property type="molecule type" value="Genomic_DNA"/>
</dbReference>
<dbReference type="OrthoDB" id="892842at2"/>